<evidence type="ECO:0000313" key="2">
    <source>
        <dbReference type="Proteomes" id="UP001162483"/>
    </source>
</evidence>
<name>A0ABN9HM66_9NEOB</name>
<dbReference type="Proteomes" id="UP001162483">
    <property type="component" value="Unassembled WGS sequence"/>
</dbReference>
<dbReference type="EMBL" id="CATNWA010021178">
    <property type="protein sequence ID" value="CAI9621636.1"/>
    <property type="molecule type" value="Genomic_DNA"/>
</dbReference>
<evidence type="ECO:0000313" key="1">
    <source>
        <dbReference type="EMBL" id="CAI9621636.1"/>
    </source>
</evidence>
<feature type="non-terminal residue" evidence="1">
    <location>
        <position position="1"/>
    </location>
</feature>
<protein>
    <submittedName>
        <fullName evidence="1">Uncharacterized protein</fullName>
    </submittedName>
</protein>
<feature type="non-terminal residue" evidence="1">
    <location>
        <position position="108"/>
    </location>
</feature>
<comment type="caution">
    <text evidence="1">The sequence shown here is derived from an EMBL/GenBank/DDBJ whole genome shotgun (WGS) entry which is preliminary data.</text>
</comment>
<accession>A0ABN9HM66</accession>
<organism evidence="1 2">
    <name type="scientific">Staurois parvus</name>
    <dbReference type="NCBI Taxonomy" id="386267"/>
    <lineage>
        <taxon>Eukaryota</taxon>
        <taxon>Metazoa</taxon>
        <taxon>Chordata</taxon>
        <taxon>Craniata</taxon>
        <taxon>Vertebrata</taxon>
        <taxon>Euteleostomi</taxon>
        <taxon>Amphibia</taxon>
        <taxon>Batrachia</taxon>
        <taxon>Anura</taxon>
        <taxon>Neobatrachia</taxon>
        <taxon>Ranoidea</taxon>
        <taxon>Ranidae</taxon>
        <taxon>Staurois</taxon>
    </lineage>
</organism>
<gene>
    <name evidence="1" type="ORF">SPARVUS_LOCUS16166589</name>
</gene>
<reference evidence="1" key="1">
    <citation type="submission" date="2023-05" db="EMBL/GenBank/DDBJ databases">
        <authorList>
            <person name="Stuckert A."/>
        </authorList>
    </citation>
    <scope>NUCLEOTIDE SEQUENCE</scope>
</reference>
<proteinExistence type="predicted"/>
<sequence length="108" mass="11532">VRQVQVSWAPVGPHCCCLHRPPACPTFRSSSHCVFGQFVFLVWQFTGPHAAAGPPNRQGPPYPLLAAPRSRVSHGSCTASPLLLSPSTTLCHVPLSGILTLLVCSIFC</sequence>
<keyword evidence="2" id="KW-1185">Reference proteome</keyword>